<keyword evidence="2" id="KW-0732">Signal</keyword>
<dbReference type="RefSeq" id="XP_066656700.1">
    <property type="nucleotide sequence ID" value="XM_066795054.1"/>
</dbReference>
<evidence type="ECO:0000256" key="1">
    <source>
        <dbReference type="SAM" id="MobiDB-lite"/>
    </source>
</evidence>
<evidence type="ECO:0000256" key="2">
    <source>
        <dbReference type="SAM" id="SignalP"/>
    </source>
</evidence>
<dbReference type="Proteomes" id="UP001360953">
    <property type="component" value="Unassembled WGS sequence"/>
</dbReference>
<evidence type="ECO:0000313" key="4">
    <source>
        <dbReference type="Proteomes" id="UP001360953"/>
    </source>
</evidence>
<gene>
    <name evidence="3" type="ORF">J3D65DRAFT_279817</name>
</gene>
<comment type="caution">
    <text evidence="3">The sequence shown here is derived from an EMBL/GenBank/DDBJ whole genome shotgun (WGS) entry which is preliminary data.</text>
</comment>
<accession>A0ABR1LW79</accession>
<feature type="signal peptide" evidence="2">
    <location>
        <begin position="1"/>
        <end position="27"/>
    </location>
</feature>
<dbReference type="EMBL" id="JBBPEH010000004">
    <property type="protein sequence ID" value="KAK7539429.1"/>
    <property type="molecule type" value="Genomic_DNA"/>
</dbReference>
<reference evidence="3 4" key="1">
    <citation type="submission" date="2024-04" db="EMBL/GenBank/DDBJ databases">
        <title>Phyllosticta paracitricarpa is synonymous to the EU quarantine fungus P. citricarpa based on phylogenomic analyses.</title>
        <authorList>
            <consortium name="Lawrence Berkeley National Laboratory"/>
            <person name="Van ingen-buijs V.A."/>
            <person name="Van westerhoven A.C."/>
            <person name="Haridas S."/>
            <person name="Skiadas P."/>
            <person name="Martin F."/>
            <person name="Groenewald J.Z."/>
            <person name="Crous P.W."/>
            <person name="Seidl M.F."/>
        </authorList>
    </citation>
    <scope>NUCLEOTIDE SEQUENCE [LARGE SCALE GENOMIC DNA]</scope>
    <source>
        <strain evidence="3 4">CPC 17464</strain>
    </source>
</reference>
<name>A0ABR1LW79_9PEZI</name>
<evidence type="ECO:0000313" key="3">
    <source>
        <dbReference type="EMBL" id="KAK7539429.1"/>
    </source>
</evidence>
<feature type="region of interest" description="Disordered" evidence="1">
    <location>
        <begin position="167"/>
        <end position="232"/>
    </location>
</feature>
<protein>
    <submittedName>
        <fullName evidence="3">Uncharacterized protein</fullName>
    </submittedName>
</protein>
<proteinExistence type="predicted"/>
<keyword evidence="4" id="KW-1185">Reference proteome</keyword>
<feature type="compositionally biased region" description="Polar residues" evidence="1">
    <location>
        <begin position="213"/>
        <end position="222"/>
    </location>
</feature>
<organism evidence="3 4">
    <name type="scientific">Phyllosticta citribraziliensis</name>
    <dbReference type="NCBI Taxonomy" id="989973"/>
    <lineage>
        <taxon>Eukaryota</taxon>
        <taxon>Fungi</taxon>
        <taxon>Dikarya</taxon>
        <taxon>Ascomycota</taxon>
        <taxon>Pezizomycotina</taxon>
        <taxon>Dothideomycetes</taxon>
        <taxon>Dothideomycetes incertae sedis</taxon>
        <taxon>Botryosphaeriales</taxon>
        <taxon>Phyllostictaceae</taxon>
        <taxon>Phyllosticta</taxon>
    </lineage>
</organism>
<feature type="chain" id="PRO_5045948173" evidence="2">
    <location>
        <begin position="28"/>
        <end position="284"/>
    </location>
</feature>
<sequence>MRALYRRRARGPIWALLLPLFLAFCCSIIPSEYFWGLESGSWALRGYFECLKGFEGAENGGETCGGLSESEKDCKPKGPSIGSCPQRYPPADDSVDVRRVVPGCVRWVVGGDVTSPLGSAFLLRVLLCHWHTASAHVPHTSHTPLHFLLHSTLHPSSPLHQAAVCSTLTSSPPPSNPICNHDEEQTRPQRKPPCSCPRQAGAVSRPAREMAETSPQCASTITEEAKSQKGTRVSMPSIPLGFETLRANQPLLFLDLLASLTSRMPPPLLRTSLEVALAWFISLY</sequence>
<dbReference type="GeneID" id="92027960"/>